<evidence type="ECO:0000256" key="1">
    <source>
        <dbReference type="SAM" id="Phobius"/>
    </source>
</evidence>
<feature type="transmembrane region" description="Helical" evidence="1">
    <location>
        <begin position="42"/>
        <end position="67"/>
    </location>
</feature>
<keyword evidence="1" id="KW-0812">Transmembrane</keyword>
<gene>
    <name evidence="2" type="ORF">BP01DRAFT_391112</name>
</gene>
<dbReference type="RefSeq" id="XP_025432269.1">
    <property type="nucleotide sequence ID" value="XM_025578052.1"/>
</dbReference>
<keyword evidence="3" id="KW-1185">Reference proteome</keyword>
<protein>
    <submittedName>
        <fullName evidence="2">Uncharacterized protein</fullName>
    </submittedName>
</protein>
<dbReference type="EMBL" id="KZ821228">
    <property type="protein sequence ID" value="PYH46287.1"/>
    <property type="molecule type" value="Genomic_DNA"/>
</dbReference>
<accession>A0A318ZHN8</accession>
<organism evidence="2 3">
    <name type="scientific">Aspergillus saccharolyticus JOP 1030-1</name>
    <dbReference type="NCBI Taxonomy" id="1450539"/>
    <lineage>
        <taxon>Eukaryota</taxon>
        <taxon>Fungi</taxon>
        <taxon>Dikarya</taxon>
        <taxon>Ascomycota</taxon>
        <taxon>Pezizomycotina</taxon>
        <taxon>Eurotiomycetes</taxon>
        <taxon>Eurotiomycetidae</taxon>
        <taxon>Eurotiales</taxon>
        <taxon>Aspergillaceae</taxon>
        <taxon>Aspergillus</taxon>
        <taxon>Aspergillus subgen. Circumdati</taxon>
    </lineage>
</organism>
<reference evidence="2 3" key="1">
    <citation type="submission" date="2016-12" db="EMBL/GenBank/DDBJ databases">
        <title>The genomes of Aspergillus section Nigri reveals drivers in fungal speciation.</title>
        <authorList>
            <consortium name="DOE Joint Genome Institute"/>
            <person name="Vesth T.C."/>
            <person name="Nybo J."/>
            <person name="Theobald S."/>
            <person name="Brandl J."/>
            <person name="Frisvad J.C."/>
            <person name="Nielsen K.F."/>
            <person name="Lyhne E.K."/>
            <person name="Kogle M.E."/>
            <person name="Kuo A."/>
            <person name="Riley R."/>
            <person name="Clum A."/>
            <person name="Nolan M."/>
            <person name="Lipzen A."/>
            <person name="Salamov A."/>
            <person name="Henrissat B."/>
            <person name="Wiebenga A."/>
            <person name="De Vries R.P."/>
            <person name="Grigoriev I.V."/>
            <person name="Mortensen U.H."/>
            <person name="Andersen M.R."/>
            <person name="Baker S.E."/>
        </authorList>
    </citation>
    <scope>NUCLEOTIDE SEQUENCE [LARGE SCALE GENOMIC DNA]</scope>
    <source>
        <strain evidence="2 3">JOP 1030-1</strain>
    </source>
</reference>
<evidence type="ECO:0000313" key="3">
    <source>
        <dbReference type="Proteomes" id="UP000248349"/>
    </source>
</evidence>
<dbReference type="AlphaFoldDB" id="A0A318ZHN8"/>
<dbReference type="Proteomes" id="UP000248349">
    <property type="component" value="Unassembled WGS sequence"/>
</dbReference>
<name>A0A318ZHN8_9EURO</name>
<sequence>MLTPNPVKSPINDLYTRVSFFPFQGPSTPQIAFYRISVSIPVAFAISVSSSGVISCVFFLGVSLFTLPESGYNCFLFLLFVPKTI</sequence>
<keyword evidence="1" id="KW-1133">Transmembrane helix</keyword>
<dbReference type="GeneID" id="37079281"/>
<evidence type="ECO:0000313" key="2">
    <source>
        <dbReference type="EMBL" id="PYH46287.1"/>
    </source>
</evidence>
<proteinExistence type="predicted"/>
<keyword evidence="1" id="KW-0472">Membrane</keyword>